<comment type="caution">
    <text evidence="4">The sequence shown here is derived from an EMBL/GenBank/DDBJ whole genome shotgun (WGS) entry which is preliminary data.</text>
</comment>
<dbReference type="CDD" id="cd13394">
    <property type="entry name" value="Syo1_like"/>
    <property type="match status" value="1"/>
</dbReference>
<dbReference type="InterPro" id="IPR000225">
    <property type="entry name" value="Armadillo"/>
</dbReference>
<name>A0A8H4VD72_9HYPO</name>
<evidence type="ECO:0000259" key="3">
    <source>
        <dbReference type="Pfam" id="PF25567"/>
    </source>
</evidence>
<evidence type="ECO:0000256" key="1">
    <source>
        <dbReference type="ARBA" id="ARBA00049983"/>
    </source>
</evidence>
<dbReference type="GO" id="GO:0006606">
    <property type="term" value="P:protein import into nucleus"/>
    <property type="evidence" value="ECO:0007669"/>
    <property type="project" value="TreeGrafter"/>
</dbReference>
<dbReference type="AlphaFoldDB" id="A0A8H4VD72"/>
<dbReference type="OrthoDB" id="288703at2759"/>
<feature type="compositionally biased region" description="Acidic residues" evidence="2">
    <location>
        <begin position="344"/>
        <end position="371"/>
    </location>
</feature>
<dbReference type="InterPro" id="IPR052616">
    <property type="entry name" value="SYO1-like"/>
</dbReference>
<reference evidence="4 5" key="1">
    <citation type="journal article" date="2020" name="G3 (Bethesda)">
        <title>Genetic Underpinnings of Host Manipulation by Ophiocordyceps as Revealed by Comparative Transcriptomics.</title>
        <authorList>
            <person name="Will I."/>
            <person name="Das B."/>
            <person name="Trinh T."/>
            <person name="Brachmann A."/>
            <person name="Ohm R.A."/>
            <person name="de Bekker C."/>
        </authorList>
    </citation>
    <scope>NUCLEOTIDE SEQUENCE [LARGE SCALE GENOMIC DNA]</scope>
    <source>
        <strain evidence="4 5">EC05</strain>
    </source>
</reference>
<dbReference type="PANTHER" id="PTHR13347:SF1">
    <property type="entry name" value="HEAT REPEAT-CONTAINING PROTEIN 3"/>
    <property type="match status" value="1"/>
</dbReference>
<feature type="compositionally biased region" description="Basic residues" evidence="2">
    <location>
        <begin position="1"/>
        <end position="15"/>
    </location>
</feature>
<keyword evidence="5" id="KW-1185">Reference proteome</keyword>
<comment type="similarity">
    <text evidence="1">Belongs to the nuclear import and ribosome assembly adapter family.</text>
</comment>
<feature type="domain" description="SYO1-like TPR repeats" evidence="3">
    <location>
        <begin position="421"/>
        <end position="649"/>
    </location>
</feature>
<dbReference type="SUPFAM" id="SSF48371">
    <property type="entry name" value="ARM repeat"/>
    <property type="match status" value="1"/>
</dbReference>
<protein>
    <submittedName>
        <fullName evidence="4">ARM-like repeat-containing protein</fullName>
    </submittedName>
</protein>
<dbReference type="InterPro" id="IPR016024">
    <property type="entry name" value="ARM-type_fold"/>
</dbReference>
<feature type="region of interest" description="Disordered" evidence="2">
    <location>
        <begin position="1"/>
        <end position="29"/>
    </location>
</feature>
<sequence length="658" mass="71193">MPKSRRSRGGPRHRRDPVSRPVKPPSDPRLAALREAKVLPAVQHLSSADTRARSAAAAAVAALVQDGECRKLLLREHIVHTLLTQTLTDAALESRSAGWGILQVLAQKEDDGFCIHLFRQDVITSMDHAARATIRKLQSGFDSLPKAEKPFVISVAASLISLATALADASDDAWEAIAANGSIAQLLAFAVGQFPDQPNPIASLRTDALACLMMLCEDNVIFSSELAKSPCFTAIMALKDEADADGVLACAVLHNLFAAMNESDHTLEADDSVLVSTLTKAISPTDTPPQDPSTVVSGGWCDPLEQQRLALEVLGSIGTNLIDTSTGTHRHTKAPGAGKKVDQDMDELDEPGSDAEEPTREEDNDEKSGEDELMDDLEMLTDGDADKDADDLPVLRALVQTALPQLVRLARQPRSRNDEDAQSLALSALSNIAWSASVVDFTDSRNAAIQKAWTPVARSLWRQLVTPIMSSDTADMKTCVQITSLAWALSRALPGQAPVTDKEPRKFMELYTAIRGITDCAADSPDRLQFPSVKCIGALGQLARDPAPLDVNREIGSFLIGLVAALPATSPSEAIEALFQLFEIYGDERHACDGLVFWKEGFLARLEETLPKVRAAAKDVDGKEEPELRARADDALLNLGRFLAYKRKHAPSDFRREA</sequence>
<proteinExistence type="inferred from homology"/>
<dbReference type="Pfam" id="PF25567">
    <property type="entry name" value="TPR_SYO1"/>
    <property type="match status" value="1"/>
</dbReference>
<dbReference type="GO" id="GO:0051082">
    <property type="term" value="F:unfolded protein binding"/>
    <property type="evidence" value="ECO:0007669"/>
    <property type="project" value="TreeGrafter"/>
</dbReference>
<dbReference type="PANTHER" id="PTHR13347">
    <property type="entry name" value="HEAT REPEAT-CONTAINING PROTEIN 3"/>
    <property type="match status" value="1"/>
</dbReference>
<accession>A0A8H4VD72</accession>
<dbReference type="InterPro" id="IPR057990">
    <property type="entry name" value="TPR_SYO1"/>
</dbReference>
<organism evidence="4 5">
    <name type="scientific">Ophiocordyceps camponoti-floridani</name>
    <dbReference type="NCBI Taxonomy" id="2030778"/>
    <lineage>
        <taxon>Eukaryota</taxon>
        <taxon>Fungi</taxon>
        <taxon>Dikarya</taxon>
        <taxon>Ascomycota</taxon>
        <taxon>Pezizomycotina</taxon>
        <taxon>Sordariomycetes</taxon>
        <taxon>Hypocreomycetidae</taxon>
        <taxon>Hypocreales</taxon>
        <taxon>Ophiocordycipitaceae</taxon>
        <taxon>Ophiocordyceps</taxon>
    </lineage>
</organism>
<dbReference type="InterPro" id="IPR011989">
    <property type="entry name" value="ARM-like"/>
</dbReference>
<dbReference type="GO" id="GO:0042273">
    <property type="term" value="P:ribosomal large subunit biogenesis"/>
    <property type="evidence" value="ECO:0007669"/>
    <property type="project" value="TreeGrafter"/>
</dbReference>
<dbReference type="EMBL" id="JAACLJ010000004">
    <property type="protein sequence ID" value="KAF4587390.1"/>
    <property type="molecule type" value="Genomic_DNA"/>
</dbReference>
<dbReference type="SMART" id="SM00185">
    <property type="entry name" value="ARM"/>
    <property type="match status" value="2"/>
</dbReference>
<evidence type="ECO:0000256" key="2">
    <source>
        <dbReference type="SAM" id="MobiDB-lite"/>
    </source>
</evidence>
<evidence type="ECO:0000313" key="4">
    <source>
        <dbReference type="EMBL" id="KAF4587390.1"/>
    </source>
</evidence>
<dbReference type="Proteomes" id="UP000562929">
    <property type="component" value="Unassembled WGS sequence"/>
</dbReference>
<evidence type="ECO:0000313" key="5">
    <source>
        <dbReference type="Proteomes" id="UP000562929"/>
    </source>
</evidence>
<dbReference type="Gene3D" id="1.25.10.10">
    <property type="entry name" value="Leucine-rich Repeat Variant"/>
    <property type="match status" value="2"/>
</dbReference>
<gene>
    <name evidence="4" type="ORF">GQ602_004083</name>
</gene>
<feature type="region of interest" description="Disordered" evidence="2">
    <location>
        <begin position="323"/>
        <end position="371"/>
    </location>
</feature>